<comment type="similarity">
    <text evidence="2">Belongs to the protein kinase superfamily. CAMK Ser/Thr protein kinase family. CaMK subfamily.</text>
</comment>
<dbReference type="InterPro" id="IPR011009">
    <property type="entry name" value="Kinase-like_dom_sf"/>
</dbReference>
<dbReference type="SMART" id="SM00054">
    <property type="entry name" value="EFh"/>
    <property type="match status" value="4"/>
</dbReference>
<dbReference type="AlphaFoldDB" id="A0A5B7AXV2"/>
<dbReference type="GO" id="GO:0004674">
    <property type="term" value="F:protein serine/threonine kinase activity"/>
    <property type="evidence" value="ECO:0007669"/>
    <property type="project" value="UniProtKB-KW"/>
</dbReference>
<proteinExistence type="inferred from homology"/>
<evidence type="ECO:0000256" key="6">
    <source>
        <dbReference type="ARBA" id="ARBA00022679"/>
    </source>
</evidence>
<keyword evidence="15" id="KW-0449">Lipoprotein</keyword>
<evidence type="ECO:0000256" key="12">
    <source>
        <dbReference type="ARBA" id="ARBA00022837"/>
    </source>
</evidence>
<evidence type="ECO:0000256" key="4">
    <source>
        <dbReference type="ARBA" id="ARBA00022527"/>
    </source>
</evidence>
<feature type="domain" description="EF-hand" evidence="22">
    <location>
        <begin position="466"/>
        <end position="501"/>
    </location>
</feature>
<keyword evidence="4" id="KW-0723">Serine/threonine-protein kinase</keyword>
<dbReference type="InterPro" id="IPR008271">
    <property type="entry name" value="Ser/Thr_kinase_AS"/>
</dbReference>
<dbReference type="Gene3D" id="3.30.200.20">
    <property type="entry name" value="Phosphorylase Kinase, domain 1"/>
    <property type="match status" value="1"/>
</dbReference>
<feature type="region of interest" description="Disordered" evidence="20">
    <location>
        <begin position="1"/>
        <end position="31"/>
    </location>
</feature>
<gene>
    <name evidence="23" type="ORF">Din_030229</name>
</gene>
<feature type="domain" description="EF-hand" evidence="22">
    <location>
        <begin position="429"/>
        <end position="464"/>
    </location>
</feature>
<feature type="domain" description="EF-hand" evidence="22">
    <location>
        <begin position="357"/>
        <end position="392"/>
    </location>
</feature>
<dbReference type="GO" id="GO:0106310">
    <property type="term" value="F:protein serine kinase activity"/>
    <property type="evidence" value="ECO:0007669"/>
    <property type="project" value="RHEA"/>
</dbReference>
<dbReference type="SUPFAM" id="SSF56112">
    <property type="entry name" value="Protein kinase-like (PK-like)"/>
    <property type="match status" value="1"/>
</dbReference>
<comment type="catalytic activity">
    <reaction evidence="17">
        <text>L-threonyl-[protein] + ATP = O-phospho-L-threonyl-[protein] + ADP + H(+)</text>
        <dbReference type="Rhea" id="RHEA:46608"/>
        <dbReference type="Rhea" id="RHEA-COMP:11060"/>
        <dbReference type="Rhea" id="RHEA-COMP:11605"/>
        <dbReference type="ChEBI" id="CHEBI:15378"/>
        <dbReference type="ChEBI" id="CHEBI:30013"/>
        <dbReference type="ChEBI" id="CHEBI:30616"/>
        <dbReference type="ChEBI" id="CHEBI:61977"/>
        <dbReference type="ChEBI" id="CHEBI:456216"/>
        <dbReference type="EC" id="2.7.11.1"/>
    </reaction>
</comment>
<dbReference type="FunFam" id="1.10.238.10:FF:000050">
    <property type="entry name" value="Calcium-dependent protein kinase 7"/>
    <property type="match status" value="1"/>
</dbReference>
<dbReference type="InterPro" id="IPR011992">
    <property type="entry name" value="EF-hand-dom_pair"/>
</dbReference>
<evidence type="ECO:0000256" key="5">
    <source>
        <dbReference type="ARBA" id="ARBA00022553"/>
    </source>
</evidence>
<keyword evidence="11 23" id="KW-0418">Kinase</keyword>
<evidence type="ECO:0000256" key="2">
    <source>
        <dbReference type="ARBA" id="ARBA00005354"/>
    </source>
</evidence>
<protein>
    <recommendedName>
        <fullName evidence="3">non-specific serine/threonine protein kinase</fullName>
        <ecNumber evidence="3">2.7.11.1</ecNumber>
    </recommendedName>
</protein>
<keyword evidence="14" id="KW-0472">Membrane</keyword>
<evidence type="ECO:0000256" key="1">
    <source>
        <dbReference type="ARBA" id="ARBA00004635"/>
    </source>
</evidence>
<feature type="domain" description="Protein kinase" evidence="21">
    <location>
        <begin position="56"/>
        <end position="314"/>
    </location>
</feature>
<dbReference type="PANTHER" id="PTHR24349">
    <property type="entry name" value="SERINE/THREONINE-PROTEIN KINASE"/>
    <property type="match status" value="1"/>
</dbReference>
<evidence type="ECO:0000256" key="3">
    <source>
        <dbReference type="ARBA" id="ARBA00012513"/>
    </source>
</evidence>
<evidence type="ECO:0000259" key="21">
    <source>
        <dbReference type="PROSITE" id="PS50011"/>
    </source>
</evidence>
<dbReference type="SUPFAM" id="SSF47473">
    <property type="entry name" value="EF-hand"/>
    <property type="match status" value="1"/>
</dbReference>
<dbReference type="PROSITE" id="PS00108">
    <property type="entry name" value="PROTEIN_KINASE_ST"/>
    <property type="match status" value="1"/>
</dbReference>
<dbReference type="CDD" id="cd05117">
    <property type="entry name" value="STKc_CAMK"/>
    <property type="match status" value="1"/>
</dbReference>
<dbReference type="Pfam" id="PF13499">
    <property type="entry name" value="EF-hand_7"/>
    <property type="match status" value="2"/>
</dbReference>
<evidence type="ECO:0000256" key="15">
    <source>
        <dbReference type="ARBA" id="ARBA00023288"/>
    </source>
</evidence>
<dbReference type="InterPro" id="IPR002048">
    <property type="entry name" value="EF_hand_dom"/>
</dbReference>
<organism evidence="23">
    <name type="scientific">Davidia involucrata</name>
    <name type="common">Dove tree</name>
    <dbReference type="NCBI Taxonomy" id="16924"/>
    <lineage>
        <taxon>Eukaryota</taxon>
        <taxon>Viridiplantae</taxon>
        <taxon>Streptophyta</taxon>
        <taxon>Embryophyta</taxon>
        <taxon>Tracheophyta</taxon>
        <taxon>Spermatophyta</taxon>
        <taxon>Magnoliopsida</taxon>
        <taxon>eudicotyledons</taxon>
        <taxon>Gunneridae</taxon>
        <taxon>Pentapetalae</taxon>
        <taxon>asterids</taxon>
        <taxon>Cornales</taxon>
        <taxon>Nyssaceae</taxon>
        <taxon>Davidia</taxon>
    </lineage>
</organism>
<dbReference type="GO" id="GO:0016020">
    <property type="term" value="C:membrane"/>
    <property type="evidence" value="ECO:0007669"/>
    <property type="project" value="UniProtKB-SubCell"/>
</dbReference>
<dbReference type="GO" id="GO:0005524">
    <property type="term" value="F:ATP binding"/>
    <property type="evidence" value="ECO:0007669"/>
    <property type="project" value="UniProtKB-UniRule"/>
</dbReference>
<dbReference type="InterPro" id="IPR000719">
    <property type="entry name" value="Prot_kinase_dom"/>
</dbReference>
<dbReference type="Pfam" id="PF00069">
    <property type="entry name" value="Pkinase"/>
    <property type="match status" value="1"/>
</dbReference>
<evidence type="ECO:0000256" key="9">
    <source>
        <dbReference type="ARBA" id="ARBA00022737"/>
    </source>
</evidence>
<keyword evidence="9" id="KW-0677">Repeat</keyword>
<dbReference type="PROSITE" id="PS00107">
    <property type="entry name" value="PROTEIN_KINASE_ATP"/>
    <property type="match status" value="1"/>
</dbReference>
<dbReference type="Gene3D" id="1.10.510.10">
    <property type="entry name" value="Transferase(Phosphotransferase) domain 1"/>
    <property type="match status" value="1"/>
</dbReference>
<keyword evidence="6 23" id="KW-0808">Transferase</keyword>
<evidence type="ECO:0000256" key="11">
    <source>
        <dbReference type="ARBA" id="ARBA00022777"/>
    </source>
</evidence>
<keyword evidence="8" id="KW-0479">Metal-binding</keyword>
<dbReference type="GO" id="GO:0005509">
    <property type="term" value="F:calcium ion binding"/>
    <property type="evidence" value="ECO:0007669"/>
    <property type="project" value="InterPro"/>
</dbReference>
<evidence type="ECO:0000256" key="7">
    <source>
        <dbReference type="ARBA" id="ARBA00022707"/>
    </source>
</evidence>
<evidence type="ECO:0000256" key="19">
    <source>
        <dbReference type="PROSITE-ProRule" id="PRU10141"/>
    </source>
</evidence>
<dbReference type="InterPro" id="IPR017441">
    <property type="entry name" value="Protein_kinase_ATP_BS"/>
</dbReference>
<evidence type="ECO:0000256" key="18">
    <source>
        <dbReference type="ARBA" id="ARBA00048679"/>
    </source>
</evidence>
<dbReference type="PROSITE" id="PS50011">
    <property type="entry name" value="PROTEIN_KINASE_DOM"/>
    <property type="match status" value="1"/>
</dbReference>
<evidence type="ECO:0000256" key="14">
    <source>
        <dbReference type="ARBA" id="ARBA00023136"/>
    </source>
</evidence>
<evidence type="ECO:0000256" key="16">
    <source>
        <dbReference type="ARBA" id="ARBA00024334"/>
    </source>
</evidence>
<keyword evidence="10 19" id="KW-0547">Nucleotide-binding</keyword>
<evidence type="ECO:0000259" key="22">
    <source>
        <dbReference type="PROSITE" id="PS50222"/>
    </source>
</evidence>
<evidence type="ECO:0000256" key="8">
    <source>
        <dbReference type="ARBA" id="ARBA00022723"/>
    </source>
</evidence>
<dbReference type="PROSITE" id="PS00018">
    <property type="entry name" value="EF_HAND_1"/>
    <property type="match status" value="3"/>
</dbReference>
<dbReference type="FunFam" id="1.10.510.10:FF:000067">
    <property type="entry name" value="calcium-dependent protein kinase 13"/>
    <property type="match status" value="1"/>
</dbReference>
<dbReference type="PROSITE" id="PS50222">
    <property type="entry name" value="EF_HAND_2"/>
    <property type="match status" value="3"/>
</dbReference>
<accession>A0A5B7AXV2</accession>
<evidence type="ECO:0000256" key="10">
    <source>
        <dbReference type="ARBA" id="ARBA00022741"/>
    </source>
</evidence>
<evidence type="ECO:0000256" key="13">
    <source>
        <dbReference type="ARBA" id="ARBA00022840"/>
    </source>
</evidence>
<comment type="catalytic activity">
    <reaction evidence="18">
        <text>L-seryl-[protein] + ATP = O-phospho-L-seryl-[protein] + ADP + H(+)</text>
        <dbReference type="Rhea" id="RHEA:17989"/>
        <dbReference type="Rhea" id="RHEA-COMP:9863"/>
        <dbReference type="Rhea" id="RHEA-COMP:11604"/>
        <dbReference type="ChEBI" id="CHEBI:15378"/>
        <dbReference type="ChEBI" id="CHEBI:29999"/>
        <dbReference type="ChEBI" id="CHEBI:30616"/>
        <dbReference type="ChEBI" id="CHEBI:83421"/>
        <dbReference type="ChEBI" id="CHEBI:456216"/>
        <dbReference type="EC" id="2.7.11.1"/>
    </reaction>
</comment>
<dbReference type="FunFam" id="3.30.200.20:FF:000004">
    <property type="entry name" value="Calcium-dependent protein kinase 1"/>
    <property type="match status" value="1"/>
</dbReference>
<evidence type="ECO:0000256" key="17">
    <source>
        <dbReference type="ARBA" id="ARBA00047899"/>
    </source>
</evidence>
<comment type="similarity">
    <text evidence="16">Belongs to the protein kinase superfamily. Ser/Thr protein kinase family. CDPK subfamily.</text>
</comment>
<dbReference type="Gene3D" id="1.10.238.10">
    <property type="entry name" value="EF-hand"/>
    <property type="match status" value="1"/>
</dbReference>
<dbReference type="EMBL" id="GHES01030229">
    <property type="protein sequence ID" value="MPA60788.1"/>
    <property type="molecule type" value="Transcribed_RNA"/>
</dbReference>
<sequence>MGNCCVIPAGSSGKKKGKKNKPNPFSIDYGANHGSGGGDKLCVLKDPTGRDILLRYDLGRELGRGEFGVTYLCTDEDTGEKFACKSISKKKLRTAVDIEDVRREVEIMKHLPKHQNIVSLKDTYEDDNAVHIVMELCEGGELFDRIVARGHYNERAATVITSTIVEVIKMCHKHGVMHRDLKPENFLFANKKESTPLKAIDFGLSVFFKPGERFNEIVGSPYYMAPEVLRRNYGPEVDVWSAGVILYILLSGAPPFWAETEQGVAEAIIRSVVDFKRDPWPKVSDNAKDLVKKMLNPDPKKRLTAQEVLDHPWLKNPNNASNVSLGETVRARLKQFSVMNKLKKRALRVVAEHLSVEEVAGIKEAFDMMDTNKRGKINLEELRNGLQTLGHQIPDADLQILMEAGDIDKDGYLNYGEFVAISVHLRKMANDEHLRKAFAFFDRNQSGYIEIEELRDALADNEVDTNNEEVIKAIMHDVDTDKDGRISYEEFAAMMKAGTDWRKASRQYSREVSTVSA</sequence>
<feature type="binding site" evidence="19">
    <location>
        <position position="85"/>
    </location>
    <ligand>
        <name>ATP</name>
        <dbReference type="ChEBI" id="CHEBI:30616"/>
    </ligand>
</feature>
<dbReference type="EC" id="2.7.11.1" evidence="3"/>
<keyword evidence="5" id="KW-0597">Phosphoprotein</keyword>
<evidence type="ECO:0000256" key="20">
    <source>
        <dbReference type="SAM" id="MobiDB-lite"/>
    </source>
</evidence>
<reference evidence="23" key="1">
    <citation type="submission" date="2019-08" db="EMBL/GenBank/DDBJ databases">
        <title>Reference gene set and small RNA set construction with multiple tissues from Davidia involucrata Baill.</title>
        <authorList>
            <person name="Yang H."/>
            <person name="Zhou C."/>
            <person name="Li G."/>
            <person name="Wang J."/>
            <person name="Gao P."/>
            <person name="Wang M."/>
            <person name="Wang R."/>
            <person name="Zhao Y."/>
        </authorList>
    </citation>
    <scope>NUCLEOTIDE SEQUENCE</scope>
    <source>
        <tissue evidence="23">Mixed with DoveR01_LX</tissue>
    </source>
</reference>
<dbReference type="InterPro" id="IPR018247">
    <property type="entry name" value="EF_Hand_1_Ca_BS"/>
</dbReference>
<comment type="subcellular location">
    <subcellularLocation>
        <location evidence="1">Membrane</location>
        <topology evidence="1">Lipid-anchor</topology>
    </subcellularLocation>
</comment>
<keyword evidence="12" id="KW-0106">Calcium</keyword>
<name>A0A5B7AXV2_DAVIN</name>
<dbReference type="InterPro" id="IPR050205">
    <property type="entry name" value="CDPK_Ser/Thr_kinases"/>
</dbReference>
<evidence type="ECO:0000313" key="23">
    <source>
        <dbReference type="EMBL" id="MPA60788.1"/>
    </source>
</evidence>
<keyword evidence="7" id="KW-0519">Myristate</keyword>
<keyword evidence="13 19" id="KW-0067">ATP-binding</keyword>
<dbReference type="CDD" id="cd00051">
    <property type="entry name" value="EFh"/>
    <property type="match status" value="1"/>
</dbReference>
<dbReference type="SMART" id="SM00220">
    <property type="entry name" value="S_TKc"/>
    <property type="match status" value="1"/>
</dbReference>